<reference evidence="5 6" key="1">
    <citation type="submission" date="2021-06" db="EMBL/GenBank/DDBJ databases">
        <authorList>
            <person name="Palmer J.M."/>
        </authorList>
    </citation>
    <scope>NUCLEOTIDE SEQUENCE [LARGE SCALE GENOMIC DNA]</scope>
    <source>
        <strain evidence="5 6">GA_2019</strain>
        <tissue evidence="5">Muscle</tissue>
    </source>
</reference>
<sequence>MRCSSVPYYHIHIVWPANTFLLANNVFTHRFSDTWSIVTLVKIRQSVDKNFPCYRSLARAPGSRAYAGRAEVVRGRKMADNKGEEDMEPSANVDSMPSVQAEEQSNRKSDDQVIVAEANSKENIETESSNDANEEPNGNSEGVDDSSGEATEATAAAVVVAAGEADGGVSNAASPTETSSANPEPSANETVPAADATVSGNTTETSPAPAASVATPVSTPINLLDTCTVCKQSLQTRDCEPKLLPCLHSFCLKCIPQPDRQISVQVPGPHGQTDTHIGEYY</sequence>
<dbReference type="Gene3D" id="3.30.40.10">
    <property type="entry name" value="Zinc/RING finger domain, C3HC4 (zinc finger)"/>
    <property type="match status" value="1"/>
</dbReference>
<proteinExistence type="predicted"/>
<keyword evidence="3" id="KW-0862">Zinc</keyword>
<keyword evidence="6" id="KW-1185">Reference proteome</keyword>
<dbReference type="PROSITE" id="PS00518">
    <property type="entry name" value="ZF_RING_1"/>
    <property type="match status" value="1"/>
</dbReference>
<evidence type="ECO:0000256" key="3">
    <source>
        <dbReference type="ARBA" id="ARBA00022833"/>
    </source>
</evidence>
<dbReference type="SUPFAM" id="SSF57850">
    <property type="entry name" value="RING/U-box"/>
    <property type="match status" value="1"/>
</dbReference>
<feature type="region of interest" description="Disordered" evidence="4">
    <location>
        <begin position="79"/>
        <end position="151"/>
    </location>
</feature>
<feature type="compositionally biased region" description="Polar residues" evidence="4">
    <location>
        <begin position="126"/>
        <end position="140"/>
    </location>
</feature>
<dbReference type="InterPro" id="IPR013083">
    <property type="entry name" value="Znf_RING/FYVE/PHD"/>
</dbReference>
<feature type="region of interest" description="Disordered" evidence="4">
    <location>
        <begin position="167"/>
        <end position="191"/>
    </location>
</feature>
<dbReference type="EMBL" id="JAHRIO010000522">
    <property type="protein sequence ID" value="MEQ2158162.1"/>
    <property type="molecule type" value="Genomic_DNA"/>
</dbReference>
<organism evidence="5 6">
    <name type="scientific">Goodea atripinnis</name>
    <dbReference type="NCBI Taxonomy" id="208336"/>
    <lineage>
        <taxon>Eukaryota</taxon>
        <taxon>Metazoa</taxon>
        <taxon>Chordata</taxon>
        <taxon>Craniata</taxon>
        <taxon>Vertebrata</taxon>
        <taxon>Euteleostomi</taxon>
        <taxon>Actinopterygii</taxon>
        <taxon>Neopterygii</taxon>
        <taxon>Teleostei</taxon>
        <taxon>Neoteleostei</taxon>
        <taxon>Acanthomorphata</taxon>
        <taxon>Ovalentaria</taxon>
        <taxon>Atherinomorphae</taxon>
        <taxon>Cyprinodontiformes</taxon>
        <taxon>Goodeidae</taxon>
        <taxon>Goodea</taxon>
    </lineage>
</organism>
<feature type="compositionally biased region" description="Polar residues" evidence="4">
    <location>
        <begin position="171"/>
        <end position="189"/>
    </location>
</feature>
<dbReference type="Proteomes" id="UP001476798">
    <property type="component" value="Unassembled WGS sequence"/>
</dbReference>
<keyword evidence="1" id="KW-0479">Metal-binding</keyword>
<accession>A0ABV0MGD2</accession>
<evidence type="ECO:0000313" key="6">
    <source>
        <dbReference type="Proteomes" id="UP001476798"/>
    </source>
</evidence>
<protein>
    <recommendedName>
        <fullName evidence="7">RING-type domain-containing protein</fullName>
    </recommendedName>
</protein>
<evidence type="ECO:0000313" key="5">
    <source>
        <dbReference type="EMBL" id="MEQ2158162.1"/>
    </source>
</evidence>
<name>A0ABV0MGD2_9TELE</name>
<evidence type="ECO:0000256" key="1">
    <source>
        <dbReference type="ARBA" id="ARBA00022723"/>
    </source>
</evidence>
<gene>
    <name evidence="5" type="ORF">GOODEAATRI_009383</name>
</gene>
<keyword evidence="2" id="KW-0863">Zinc-finger</keyword>
<feature type="compositionally biased region" description="Polar residues" evidence="4">
    <location>
        <begin position="92"/>
        <end position="103"/>
    </location>
</feature>
<evidence type="ECO:0008006" key="7">
    <source>
        <dbReference type="Google" id="ProtNLM"/>
    </source>
</evidence>
<evidence type="ECO:0000256" key="2">
    <source>
        <dbReference type="ARBA" id="ARBA00022771"/>
    </source>
</evidence>
<evidence type="ECO:0000256" key="4">
    <source>
        <dbReference type="SAM" id="MobiDB-lite"/>
    </source>
</evidence>
<comment type="caution">
    <text evidence="5">The sequence shown here is derived from an EMBL/GenBank/DDBJ whole genome shotgun (WGS) entry which is preliminary data.</text>
</comment>
<dbReference type="InterPro" id="IPR017907">
    <property type="entry name" value="Znf_RING_CS"/>
</dbReference>